<reference evidence="2 3" key="1">
    <citation type="journal article" date="2021" name="Sci. Rep.">
        <title>Genome sequencing of the multicellular alga Astrephomene provides insights into convergent evolution of germ-soma differentiation.</title>
        <authorList>
            <person name="Yamashita S."/>
            <person name="Yamamoto K."/>
            <person name="Matsuzaki R."/>
            <person name="Suzuki S."/>
            <person name="Yamaguchi H."/>
            <person name="Hirooka S."/>
            <person name="Minakuchi Y."/>
            <person name="Miyagishima S."/>
            <person name="Kawachi M."/>
            <person name="Toyoda A."/>
            <person name="Nozaki H."/>
        </authorList>
    </citation>
    <scope>NUCLEOTIDE SEQUENCE [LARGE SCALE GENOMIC DNA]</scope>
    <source>
        <strain evidence="2 3">NIES-4017</strain>
    </source>
</reference>
<protein>
    <submittedName>
        <fullName evidence="2">Uncharacterized protein</fullName>
    </submittedName>
</protein>
<feature type="compositionally biased region" description="Low complexity" evidence="1">
    <location>
        <begin position="323"/>
        <end position="333"/>
    </location>
</feature>
<name>A0AAD3DI86_9CHLO</name>
<proteinExistence type="predicted"/>
<dbReference type="Proteomes" id="UP001054857">
    <property type="component" value="Unassembled WGS sequence"/>
</dbReference>
<feature type="region of interest" description="Disordered" evidence="1">
    <location>
        <begin position="287"/>
        <end position="333"/>
    </location>
</feature>
<organism evidence="2 3">
    <name type="scientific">Astrephomene gubernaculifera</name>
    <dbReference type="NCBI Taxonomy" id="47775"/>
    <lineage>
        <taxon>Eukaryota</taxon>
        <taxon>Viridiplantae</taxon>
        <taxon>Chlorophyta</taxon>
        <taxon>core chlorophytes</taxon>
        <taxon>Chlorophyceae</taxon>
        <taxon>CS clade</taxon>
        <taxon>Chlamydomonadales</taxon>
        <taxon>Astrephomenaceae</taxon>
        <taxon>Astrephomene</taxon>
    </lineage>
</organism>
<sequence length="333" mass="35921">MLSPLASSGLTLHSTRLHQQAGCRPQLFRCRYAVFSKEQRRAVRQPHSFDGSSHPQEASSNADAKADVIKRYNVMMVLVARLLALPDKTQLHSFLRAKPEAISVPFLSWVAEQEASAVGEQKRVLEGICEELVTFREQLEDERLDALYTSTLSALTAGEADPGSAALALAARPEQYAVRLAEQLTGSPVRTEGYDRVYDVLLKVAPPAALTLEGVRKGHEMARELATDLRARRKRSVQSMIGRAQLTAEQADRLMAGTNASRILDMLLALPSTADRLACLPDCFTPPPLAEEDPSDSIAALRPDDTDGAGGDAPSPPSPSPSPDTSAPSGNDS</sequence>
<feature type="non-terminal residue" evidence="2">
    <location>
        <position position="333"/>
    </location>
</feature>
<keyword evidence="3" id="KW-1185">Reference proteome</keyword>
<feature type="region of interest" description="Disordered" evidence="1">
    <location>
        <begin position="43"/>
        <end position="62"/>
    </location>
</feature>
<dbReference type="AlphaFoldDB" id="A0AAD3DI86"/>
<comment type="caution">
    <text evidence="2">The sequence shown here is derived from an EMBL/GenBank/DDBJ whole genome shotgun (WGS) entry which is preliminary data.</text>
</comment>
<feature type="compositionally biased region" description="Polar residues" evidence="1">
    <location>
        <begin position="50"/>
        <end position="62"/>
    </location>
</feature>
<evidence type="ECO:0000313" key="3">
    <source>
        <dbReference type="Proteomes" id="UP001054857"/>
    </source>
</evidence>
<gene>
    <name evidence="2" type="ORF">Agub_g3233</name>
</gene>
<evidence type="ECO:0000256" key="1">
    <source>
        <dbReference type="SAM" id="MobiDB-lite"/>
    </source>
</evidence>
<evidence type="ECO:0000313" key="2">
    <source>
        <dbReference type="EMBL" id="GFR42326.1"/>
    </source>
</evidence>
<accession>A0AAD3DI86</accession>
<dbReference type="EMBL" id="BMAR01000003">
    <property type="protein sequence ID" value="GFR42326.1"/>
    <property type="molecule type" value="Genomic_DNA"/>
</dbReference>